<dbReference type="EMBL" id="GBHO01011154">
    <property type="protein sequence ID" value="JAG32450.1"/>
    <property type="molecule type" value="Transcribed_RNA"/>
</dbReference>
<dbReference type="EMBL" id="GBRD01006683">
    <property type="protein sequence ID" value="JAG59138.1"/>
    <property type="molecule type" value="Transcribed_RNA"/>
</dbReference>
<evidence type="ECO:0000313" key="3">
    <source>
        <dbReference type="EMBL" id="JAG59138.1"/>
    </source>
</evidence>
<evidence type="ECO:0000313" key="2">
    <source>
        <dbReference type="EMBL" id="JAG32450.1"/>
    </source>
</evidence>
<accession>A0A0A9YSC9</accession>
<protein>
    <submittedName>
        <fullName evidence="2">Uncharacterized protein</fullName>
    </submittedName>
</protein>
<feature type="region of interest" description="Disordered" evidence="1">
    <location>
        <begin position="1"/>
        <end position="21"/>
    </location>
</feature>
<proteinExistence type="predicted"/>
<dbReference type="AlphaFoldDB" id="A0A0A9YSC9"/>
<sequence length="250" mass="29238">MQKLPRRRWEPATPIKPRDHIKSSNYQNYVPFSPSYNDERVNMFLLLAHDYAKLWKAENKAVEVKRFEFAGEEHERLCRRYVLRSLQKKKRVDEYKPRFIMKRFRNIPSKVRQYMRPQGIVKRSVEAEKDIAGCKRGEGSRLSRTRDSNDIVWEKLKKNSTAEAPEDFDMANVSFSSEVLECTSNIEVVSRSSKHQDLSTLDVIPRISENPAEGHIHISSEGTRIRVNTLPQGSHKHKCKLLARLCQRSD</sequence>
<organism evidence="2">
    <name type="scientific">Lygus hesperus</name>
    <name type="common">Western plant bug</name>
    <dbReference type="NCBI Taxonomy" id="30085"/>
    <lineage>
        <taxon>Eukaryota</taxon>
        <taxon>Metazoa</taxon>
        <taxon>Ecdysozoa</taxon>
        <taxon>Arthropoda</taxon>
        <taxon>Hexapoda</taxon>
        <taxon>Insecta</taxon>
        <taxon>Pterygota</taxon>
        <taxon>Neoptera</taxon>
        <taxon>Paraneoptera</taxon>
        <taxon>Hemiptera</taxon>
        <taxon>Heteroptera</taxon>
        <taxon>Panheteroptera</taxon>
        <taxon>Cimicomorpha</taxon>
        <taxon>Miridae</taxon>
        <taxon>Mirini</taxon>
        <taxon>Lygus</taxon>
    </lineage>
</organism>
<reference evidence="2" key="2">
    <citation type="submission" date="2014-07" db="EMBL/GenBank/DDBJ databases">
        <authorList>
            <person name="Hull J."/>
        </authorList>
    </citation>
    <scope>NUCLEOTIDE SEQUENCE</scope>
</reference>
<gene>
    <name evidence="2" type="ORF">CM83_99198</name>
</gene>
<evidence type="ECO:0000256" key="1">
    <source>
        <dbReference type="SAM" id="MobiDB-lite"/>
    </source>
</evidence>
<name>A0A0A9YSC9_LYGHE</name>
<reference evidence="3" key="3">
    <citation type="submission" date="2014-09" db="EMBL/GenBank/DDBJ databases">
        <authorList>
            <person name="Magalhaes I.L.F."/>
            <person name="Oliveira U."/>
            <person name="Santos F.R."/>
            <person name="Vidigal T.H.D.A."/>
            <person name="Brescovit A.D."/>
            <person name="Santos A.J."/>
        </authorList>
    </citation>
    <scope>NUCLEOTIDE SEQUENCE</scope>
</reference>
<reference evidence="2" key="1">
    <citation type="journal article" date="2014" name="PLoS ONE">
        <title>Transcriptome-Based Identification of ABC Transporters in the Western Tarnished Plant Bug Lygus hesperus.</title>
        <authorList>
            <person name="Hull J.J."/>
            <person name="Chaney K."/>
            <person name="Geib S.M."/>
            <person name="Fabrick J.A."/>
            <person name="Brent C.S."/>
            <person name="Walsh D."/>
            <person name="Lavine L.C."/>
        </authorList>
    </citation>
    <scope>NUCLEOTIDE SEQUENCE</scope>
</reference>